<evidence type="ECO:0000256" key="4">
    <source>
        <dbReference type="ARBA" id="ARBA00022840"/>
    </source>
</evidence>
<keyword evidence="7 8" id="KW-0413">Isomerase</keyword>
<proteinExistence type="inferred from homology"/>
<evidence type="ECO:0000256" key="10">
    <source>
        <dbReference type="SAM" id="MobiDB-lite"/>
    </source>
</evidence>
<protein>
    <recommendedName>
        <fullName evidence="8">DNA gyrase subunit A</fullName>
        <ecNumber evidence="8">5.6.2.2</ecNumber>
    </recommendedName>
</protein>
<comment type="function">
    <text evidence="8">A type II topoisomerase that negatively supercoils closed circular double-stranded (ds) DNA in an ATP-dependent manner to modulate DNA topology and maintain chromosomes in an underwound state. Negative supercoiling favors strand separation, and DNA replication, transcription, recombination and repair, all of which involve strand separation. Also able to catalyze the interconversion of other topological isomers of dsDNA rings, including catenanes and knotted rings. Type II topoisomerases break and join 2 DNA strands simultaneously in an ATP-dependent manner.</text>
</comment>
<dbReference type="NCBIfam" id="NF004044">
    <property type="entry name" value="PRK05561.1"/>
    <property type="match status" value="1"/>
</dbReference>
<evidence type="ECO:0000256" key="8">
    <source>
        <dbReference type="HAMAP-Rule" id="MF_01897"/>
    </source>
</evidence>
<comment type="similarity">
    <text evidence="2 8">Belongs to the type II topoisomerase GyrA/ParC subunit family.</text>
</comment>
<name>A0ABR5ZUJ7_9PROT</name>
<dbReference type="InterPro" id="IPR013757">
    <property type="entry name" value="Topo_IIA_A_a_sf"/>
</dbReference>
<organism evidence="12 13">
    <name type="scientific">Bombella mellum</name>
    <dbReference type="NCBI Taxonomy" id="2039288"/>
    <lineage>
        <taxon>Bacteria</taxon>
        <taxon>Pseudomonadati</taxon>
        <taxon>Pseudomonadota</taxon>
        <taxon>Alphaproteobacteria</taxon>
        <taxon>Acetobacterales</taxon>
        <taxon>Acetobacteraceae</taxon>
        <taxon>Bombella</taxon>
    </lineage>
</organism>
<dbReference type="InterPro" id="IPR006691">
    <property type="entry name" value="GyrA/parC_rep"/>
</dbReference>
<dbReference type="NCBIfam" id="TIGR01063">
    <property type="entry name" value="gyrA"/>
    <property type="match status" value="1"/>
</dbReference>
<dbReference type="Gene3D" id="1.10.268.10">
    <property type="entry name" value="Topoisomerase, domain 3"/>
    <property type="match status" value="1"/>
</dbReference>
<keyword evidence="5 8" id="KW-0799">Topoisomerase</keyword>
<keyword evidence="4 8" id="KW-0067">ATP-binding</keyword>
<evidence type="ECO:0000256" key="5">
    <source>
        <dbReference type="ARBA" id="ARBA00023029"/>
    </source>
</evidence>
<feature type="active site" description="O-(5'-phospho-DNA)-tyrosine intermediate" evidence="8 9">
    <location>
        <position position="168"/>
    </location>
</feature>
<dbReference type="EMBL" id="PDLY01000005">
    <property type="protein sequence ID" value="MBA5727960.1"/>
    <property type="molecule type" value="Genomic_DNA"/>
</dbReference>
<feature type="compositionally biased region" description="Acidic residues" evidence="10">
    <location>
        <begin position="811"/>
        <end position="827"/>
    </location>
</feature>
<reference evidence="12 13" key="1">
    <citation type="submission" date="2017-10" db="EMBL/GenBank/DDBJ databases">
        <authorList>
            <person name="Jakob F."/>
        </authorList>
    </citation>
    <scope>NUCLEOTIDE SEQUENCE [LARGE SCALE GENOMIC DNA]</scope>
    <source>
        <strain evidence="12 13">TMW 2.1889</strain>
    </source>
</reference>
<feature type="region of interest" description="Disordered" evidence="10">
    <location>
        <begin position="807"/>
        <end position="827"/>
    </location>
</feature>
<dbReference type="InterPro" id="IPR013758">
    <property type="entry name" value="Topo_IIA_A/C_ab"/>
</dbReference>
<dbReference type="Pfam" id="PF03989">
    <property type="entry name" value="DNA_gyraseA_C"/>
    <property type="match status" value="6"/>
</dbReference>
<comment type="subcellular location">
    <subcellularLocation>
        <location evidence="8">Cytoplasm</location>
    </subcellularLocation>
</comment>
<feature type="region of interest" description="Disordered" evidence="10">
    <location>
        <begin position="952"/>
        <end position="987"/>
    </location>
</feature>
<feature type="compositionally biased region" description="Low complexity" evidence="10">
    <location>
        <begin position="975"/>
        <end position="987"/>
    </location>
</feature>
<evidence type="ECO:0000256" key="7">
    <source>
        <dbReference type="ARBA" id="ARBA00023235"/>
    </source>
</evidence>
<dbReference type="PANTHER" id="PTHR43493:SF5">
    <property type="entry name" value="DNA GYRASE SUBUNIT A, CHLOROPLASTIC_MITOCHONDRIAL"/>
    <property type="match status" value="1"/>
</dbReference>
<dbReference type="CDD" id="cd00187">
    <property type="entry name" value="TOP4c"/>
    <property type="match status" value="1"/>
</dbReference>
<evidence type="ECO:0000313" key="13">
    <source>
        <dbReference type="Proteomes" id="UP000765338"/>
    </source>
</evidence>
<dbReference type="PROSITE" id="PS52040">
    <property type="entry name" value="TOPO_IIA"/>
    <property type="match status" value="1"/>
</dbReference>
<evidence type="ECO:0000256" key="1">
    <source>
        <dbReference type="ARBA" id="ARBA00000185"/>
    </source>
</evidence>
<gene>
    <name evidence="8" type="primary">gyrA</name>
    <name evidence="12" type="ORF">CPA56_08235</name>
</gene>
<dbReference type="HAMAP" id="MF_01897">
    <property type="entry name" value="GyrA"/>
    <property type="match status" value="1"/>
</dbReference>
<comment type="miscellaneous">
    <text evidence="8">Few gyrases are as efficient as E.coli at forming negative supercoils. Not all organisms have 2 type II topoisomerases; in organisms with a single type II topoisomerase this enzyme also has to decatenate newly replicated chromosomes.</text>
</comment>
<feature type="compositionally biased region" description="Acidic residues" evidence="10">
    <location>
        <begin position="952"/>
        <end position="970"/>
    </location>
</feature>
<evidence type="ECO:0000256" key="9">
    <source>
        <dbReference type="PROSITE-ProRule" id="PRU01384"/>
    </source>
</evidence>
<dbReference type="PANTHER" id="PTHR43493">
    <property type="entry name" value="DNA GYRASE/TOPOISOMERASE SUBUNIT A"/>
    <property type="match status" value="1"/>
</dbReference>
<feature type="short sequence motif" description="GyrA-box" evidence="8">
    <location>
        <begin position="596"/>
        <end position="602"/>
    </location>
</feature>
<comment type="subunit">
    <text evidence="8">Heterotetramer, composed of two GyrA and two GyrB chains. In the heterotetramer, GyrA contains the active site tyrosine that forms a transient covalent intermediate with DNA, while GyrB binds cofactors and catalyzes ATP hydrolysis.</text>
</comment>
<comment type="caution">
    <text evidence="12">The sequence shown here is derived from an EMBL/GenBank/DDBJ whole genome shotgun (WGS) entry which is preliminary data.</text>
</comment>
<keyword evidence="6 8" id="KW-0238">DNA-binding</keyword>
<dbReference type="SUPFAM" id="SSF101904">
    <property type="entry name" value="GyrA/ParC C-terminal domain-like"/>
    <property type="match status" value="1"/>
</dbReference>
<sequence>MAAGRVIRSRCGRCGGEEQTRHLRQNRLCWNTDHLQKTGGPVLSEPHDILPSDRLPVTIEEEMRSSYLAYAMSVIVSRALPDVRDGLKPVHRRILYAMRESGFTADKPYRKSARAVGDVMGKYHPHGDSSIYDAMVRMAQSWSMRVRLVDGQGNFGSVDGDSPAAMRYTEARLAKSASFLLDDIDRDTVAFQPNYDESEQEPQVLPAAFPNLLVNGASGIAVGMATNIPPHNPGEVIDAVLALIANPDMTLEELMQIVPGPDFPTGGIIMGRRGIRQAYETGRGSIPVRARAEIEEIRKDRFAIVVTEIPYQVNKATLQEKIADLVRSKDIEGISDIRDESDRSGMRVVIELKRDATPEVVLNQLYRFTQLQTSFSVNMLALDEGRPRTMGLRDVLEAFIRFREDVILRRARFDLNKARDRGHLLVGLVLAVANIDEVIALIRSAPDAATAREQLMTRTWPAADVEPLLELIHDEGNVIVDGRVHLTEAQARGILELRLQRLTGLEREKIQAELAEVSARITELLEIIGSHVRRMEVMRDELQAARAALADPRCTEISDALGDQSDESLIEPGQMVVTITRDGFIKRTPLELFRSQNRGGRGRTAAGRRGDDIVIRSFNAHTHQWVLFFSSGGKAYRMKVWHLPEAAPTAKGRALVNLLPELGEDTITAVLPLPQDEELWDDLHLVFATASGNVRRNRLSDFRNIRSSGLIAMKLDENDQLIGVATCREGQDVFLATRNARAIRFQITDDVLRVFAGRGSTGVRGIRLADGDRVVSLAVLNHVEASVEERAAYLRAANAHRRVLAAQSGDEGLEEEIEDSSELASDEEGLEGILADSPLSEDRYAELEAQEQILLTVTDTGFGRRSSAYDYRVSGRGGQGINNMTFSNARRGREVVGTLVTLDGTDVMMVTDTGRLIRLPVEQVRVMSRQAGGVTLFRVDGDERIISVFPVMEDDADDAAEGETEADGAEGGDTGAAPAADAGGTDD</sequence>
<dbReference type="NCBIfam" id="NF004043">
    <property type="entry name" value="PRK05560.1"/>
    <property type="match status" value="1"/>
</dbReference>
<dbReference type="InterPro" id="IPR035516">
    <property type="entry name" value="Gyrase/topoIV_suA_C"/>
</dbReference>
<evidence type="ECO:0000256" key="3">
    <source>
        <dbReference type="ARBA" id="ARBA00022741"/>
    </source>
</evidence>
<dbReference type="InterPro" id="IPR005743">
    <property type="entry name" value="GyrA"/>
</dbReference>
<dbReference type="Proteomes" id="UP000765338">
    <property type="component" value="Unassembled WGS sequence"/>
</dbReference>
<keyword evidence="3 8" id="KW-0547">Nucleotide-binding</keyword>
<feature type="domain" description="Topo IIA-type catalytic" evidence="11">
    <location>
        <begin position="80"/>
        <end position="569"/>
    </location>
</feature>
<evidence type="ECO:0000259" key="11">
    <source>
        <dbReference type="PROSITE" id="PS52040"/>
    </source>
</evidence>
<evidence type="ECO:0000313" key="12">
    <source>
        <dbReference type="EMBL" id="MBA5727960.1"/>
    </source>
</evidence>
<dbReference type="Gene3D" id="3.90.199.10">
    <property type="entry name" value="Topoisomerase II, domain 5"/>
    <property type="match status" value="1"/>
</dbReference>
<dbReference type="SMART" id="SM00434">
    <property type="entry name" value="TOP4c"/>
    <property type="match status" value="1"/>
</dbReference>
<keyword evidence="8" id="KW-0963">Cytoplasm</keyword>
<dbReference type="InterPro" id="IPR050220">
    <property type="entry name" value="Type_II_DNA_Topoisomerases"/>
</dbReference>
<dbReference type="InterPro" id="IPR002205">
    <property type="entry name" value="Topo_IIA_dom_A"/>
</dbReference>
<accession>A0ABR5ZUJ7</accession>
<dbReference type="Gene3D" id="2.120.10.90">
    <property type="entry name" value="DNA gyrase/topoisomerase IV, subunit A, C-terminal"/>
    <property type="match status" value="1"/>
</dbReference>
<keyword evidence="13" id="KW-1185">Reference proteome</keyword>
<dbReference type="Gene3D" id="3.30.1360.40">
    <property type="match status" value="1"/>
</dbReference>
<dbReference type="EC" id="5.6.2.2" evidence="8"/>
<evidence type="ECO:0000256" key="2">
    <source>
        <dbReference type="ARBA" id="ARBA00008263"/>
    </source>
</evidence>
<dbReference type="SUPFAM" id="SSF56719">
    <property type="entry name" value="Type II DNA topoisomerase"/>
    <property type="match status" value="1"/>
</dbReference>
<dbReference type="Pfam" id="PF00521">
    <property type="entry name" value="DNA_topoisoIV"/>
    <property type="match status" value="1"/>
</dbReference>
<evidence type="ECO:0000256" key="6">
    <source>
        <dbReference type="ARBA" id="ARBA00023125"/>
    </source>
</evidence>
<comment type="catalytic activity">
    <reaction evidence="1 8 9">
        <text>ATP-dependent breakage, passage and rejoining of double-stranded DNA.</text>
        <dbReference type="EC" id="5.6.2.2"/>
    </reaction>
</comment>
<dbReference type="InterPro" id="IPR013760">
    <property type="entry name" value="Topo_IIA-like_dom_sf"/>
</dbReference>